<reference evidence="1" key="1">
    <citation type="submission" date="2023-06" db="EMBL/GenBank/DDBJ databases">
        <authorList>
            <consortium name="Lawrence Berkeley National Laboratory"/>
            <person name="Ahrendt S."/>
            <person name="Sahu N."/>
            <person name="Indic B."/>
            <person name="Wong-Bajracharya J."/>
            <person name="Merenyi Z."/>
            <person name="Ke H.-M."/>
            <person name="Monk M."/>
            <person name="Kocsube S."/>
            <person name="Drula E."/>
            <person name="Lipzen A."/>
            <person name="Balint B."/>
            <person name="Henrissat B."/>
            <person name="Andreopoulos B."/>
            <person name="Martin F.M."/>
            <person name="Harder C.B."/>
            <person name="Rigling D."/>
            <person name="Ford K.L."/>
            <person name="Foster G.D."/>
            <person name="Pangilinan J."/>
            <person name="Papanicolaou A."/>
            <person name="Barry K."/>
            <person name="LaButti K."/>
            <person name="Viragh M."/>
            <person name="Koriabine M."/>
            <person name="Yan M."/>
            <person name="Riley R."/>
            <person name="Champramary S."/>
            <person name="Plett K.L."/>
            <person name="Tsai I.J."/>
            <person name="Slot J."/>
            <person name="Sipos G."/>
            <person name="Plett J."/>
            <person name="Nagy L.G."/>
            <person name="Grigoriev I.V."/>
        </authorList>
    </citation>
    <scope>NUCLEOTIDE SEQUENCE</scope>
    <source>
        <strain evidence="1">ICMP 16352</strain>
    </source>
</reference>
<accession>A0AA39UFU5</accession>
<sequence length="179" mass="19375">MSKHTRKPPASCGVVAVGWLPSTINYLTDLELGEEWQDLLIAWQTLEAQMSLLQGGTPGKGRMGAIASRPAVLTAWLLNRCYNVYPGIPATFSTDLLAWWNALQPRWRSSDTGPLPLKDYGGALDKALCKGGPNGIVTVLIALMWWGQGKLSAEEDALWRAMVADVKACVHALTPSSSV</sequence>
<keyword evidence="2" id="KW-1185">Reference proteome</keyword>
<comment type="caution">
    <text evidence="1">The sequence shown here is derived from an EMBL/GenBank/DDBJ whole genome shotgun (WGS) entry which is preliminary data.</text>
</comment>
<gene>
    <name evidence="1" type="ORF">IW261DRAFT_1566578</name>
</gene>
<evidence type="ECO:0000313" key="1">
    <source>
        <dbReference type="EMBL" id="KAK0477105.1"/>
    </source>
</evidence>
<evidence type="ECO:0000313" key="2">
    <source>
        <dbReference type="Proteomes" id="UP001175227"/>
    </source>
</evidence>
<dbReference type="EMBL" id="JAUEPR010000018">
    <property type="protein sequence ID" value="KAK0477105.1"/>
    <property type="molecule type" value="Genomic_DNA"/>
</dbReference>
<organism evidence="1 2">
    <name type="scientific">Armillaria novae-zelandiae</name>
    <dbReference type="NCBI Taxonomy" id="153914"/>
    <lineage>
        <taxon>Eukaryota</taxon>
        <taxon>Fungi</taxon>
        <taxon>Dikarya</taxon>
        <taxon>Basidiomycota</taxon>
        <taxon>Agaricomycotina</taxon>
        <taxon>Agaricomycetes</taxon>
        <taxon>Agaricomycetidae</taxon>
        <taxon>Agaricales</taxon>
        <taxon>Marasmiineae</taxon>
        <taxon>Physalacriaceae</taxon>
        <taxon>Armillaria</taxon>
    </lineage>
</organism>
<dbReference type="Proteomes" id="UP001175227">
    <property type="component" value="Unassembled WGS sequence"/>
</dbReference>
<protein>
    <submittedName>
        <fullName evidence="1">Uncharacterized protein</fullName>
    </submittedName>
</protein>
<proteinExistence type="predicted"/>
<dbReference type="AlphaFoldDB" id="A0AA39UFU5"/>
<name>A0AA39UFU5_9AGAR</name>